<feature type="compositionally biased region" description="Basic and acidic residues" evidence="1">
    <location>
        <begin position="14"/>
        <end position="24"/>
    </location>
</feature>
<gene>
    <name evidence="3" type="ORF">K489DRAFT_429940</name>
</gene>
<dbReference type="AlphaFoldDB" id="A0A6J3MFS8"/>
<protein>
    <submittedName>
        <fullName evidence="3">Uncharacterized protein</fullName>
    </submittedName>
</protein>
<proteinExistence type="predicted"/>
<dbReference type="GeneID" id="54366193"/>
<keyword evidence="2" id="KW-1185">Reference proteome</keyword>
<reference evidence="3" key="3">
    <citation type="submission" date="2025-08" db="UniProtKB">
        <authorList>
            <consortium name="RefSeq"/>
        </authorList>
    </citation>
    <scope>IDENTIFICATION</scope>
    <source>
        <strain evidence="3">CBS 342.82</strain>
    </source>
</reference>
<evidence type="ECO:0000313" key="3">
    <source>
        <dbReference type="RefSeq" id="XP_033462773.1"/>
    </source>
</evidence>
<dbReference type="OrthoDB" id="3359339at2759"/>
<organism evidence="3">
    <name type="scientific">Dissoconium aciculare CBS 342.82</name>
    <dbReference type="NCBI Taxonomy" id="1314786"/>
    <lineage>
        <taxon>Eukaryota</taxon>
        <taxon>Fungi</taxon>
        <taxon>Dikarya</taxon>
        <taxon>Ascomycota</taxon>
        <taxon>Pezizomycotina</taxon>
        <taxon>Dothideomycetes</taxon>
        <taxon>Dothideomycetidae</taxon>
        <taxon>Mycosphaerellales</taxon>
        <taxon>Dissoconiaceae</taxon>
        <taxon>Dissoconium</taxon>
    </lineage>
</organism>
<accession>A0A6J3MFS8</accession>
<dbReference type="RefSeq" id="XP_033462773.1">
    <property type="nucleotide sequence ID" value="XM_033608393.1"/>
</dbReference>
<feature type="compositionally biased region" description="Basic and acidic residues" evidence="1">
    <location>
        <begin position="84"/>
        <end position="99"/>
    </location>
</feature>
<evidence type="ECO:0000313" key="2">
    <source>
        <dbReference type="Proteomes" id="UP000504637"/>
    </source>
</evidence>
<reference evidence="3" key="2">
    <citation type="submission" date="2020-04" db="EMBL/GenBank/DDBJ databases">
        <authorList>
            <consortium name="NCBI Genome Project"/>
        </authorList>
    </citation>
    <scope>NUCLEOTIDE SEQUENCE</scope>
    <source>
        <strain evidence="3">CBS 342.82</strain>
    </source>
</reference>
<reference evidence="3" key="1">
    <citation type="submission" date="2020-01" db="EMBL/GenBank/DDBJ databases">
        <authorList>
            <consortium name="DOE Joint Genome Institute"/>
            <person name="Haridas S."/>
            <person name="Albert R."/>
            <person name="Binder M."/>
            <person name="Bloem J."/>
            <person name="Labutti K."/>
            <person name="Salamov A."/>
            <person name="Andreopoulos B."/>
            <person name="Baker S.E."/>
            <person name="Barry K."/>
            <person name="Bills G."/>
            <person name="Bluhm B.H."/>
            <person name="Cannon C."/>
            <person name="Castanera R."/>
            <person name="Culley D.E."/>
            <person name="Daum C."/>
            <person name="Ezra D."/>
            <person name="Gonzalez J.B."/>
            <person name="Henrissat B."/>
            <person name="Kuo A."/>
            <person name="Liang C."/>
            <person name="Lipzen A."/>
            <person name="Lutzoni F."/>
            <person name="Magnuson J."/>
            <person name="Mondo S."/>
            <person name="Nolan M."/>
            <person name="Ohm R."/>
            <person name="Pangilinan J."/>
            <person name="Park H.-J."/>
            <person name="Ramirez L."/>
            <person name="Alfaro M."/>
            <person name="Sun H."/>
            <person name="Tritt A."/>
            <person name="Yoshinaga Y."/>
            <person name="Zwiers L.-H."/>
            <person name="Turgeon B.G."/>
            <person name="Goodwin S.B."/>
            <person name="Spatafora J.W."/>
            <person name="Crous P.W."/>
            <person name="Grigoriev I.V."/>
        </authorList>
    </citation>
    <scope>NUCLEOTIDE SEQUENCE</scope>
    <source>
        <strain evidence="3">CBS 342.82</strain>
    </source>
</reference>
<sequence length="117" mass="12318">MSSEQTPLEIAAQPERDLNSREAKVGASKPSDSANESGIDANVINKFPGSTVTYGSAASGAGDNPEIPEEEGGSLNPRTGQPTKARDFEGEGGLEEKAAKYVQDQPGNDDVRENIRN</sequence>
<dbReference type="Proteomes" id="UP000504637">
    <property type="component" value="Unplaced"/>
</dbReference>
<name>A0A6J3MFS8_9PEZI</name>
<feature type="region of interest" description="Disordered" evidence="1">
    <location>
        <begin position="1"/>
        <end position="117"/>
    </location>
</feature>
<evidence type="ECO:0000256" key="1">
    <source>
        <dbReference type="SAM" id="MobiDB-lite"/>
    </source>
</evidence>